<gene>
    <name evidence="2" type="ORF">EI427_05720</name>
</gene>
<dbReference type="InterPro" id="IPR001279">
    <property type="entry name" value="Metallo-B-lactamas"/>
</dbReference>
<proteinExistence type="predicted"/>
<name>A0A3Q9FMP5_9BACT</name>
<dbReference type="SUPFAM" id="SSF56281">
    <property type="entry name" value="Metallo-hydrolase/oxidoreductase"/>
    <property type="match status" value="1"/>
</dbReference>
<dbReference type="Gene3D" id="3.60.15.10">
    <property type="entry name" value="Ribonuclease Z/Hydroxyacylglutathione hydrolase-like"/>
    <property type="match status" value="1"/>
</dbReference>
<dbReference type="InterPro" id="IPR050114">
    <property type="entry name" value="UPF0173_UPF0282_UlaG_hydrolase"/>
</dbReference>
<dbReference type="Proteomes" id="UP000267268">
    <property type="component" value="Chromosome 1"/>
</dbReference>
<dbReference type="Pfam" id="PF13483">
    <property type="entry name" value="Lactamase_B_3"/>
    <property type="match status" value="1"/>
</dbReference>
<dbReference type="OrthoDB" id="9789133at2"/>
<dbReference type="KEGG" id="fll:EI427_05720"/>
<organism evidence="2 3">
    <name type="scientific">Flammeovirga pectinis</name>
    <dbReference type="NCBI Taxonomy" id="2494373"/>
    <lineage>
        <taxon>Bacteria</taxon>
        <taxon>Pseudomonadati</taxon>
        <taxon>Bacteroidota</taxon>
        <taxon>Cytophagia</taxon>
        <taxon>Cytophagales</taxon>
        <taxon>Flammeovirgaceae</taxon>
        <taxon>Flammeovirga</taxon>
    </lineage>
</organism>
<dbReference type="NCBIfam" id="NF001911">
    <property type="entry name" value="PRK00685.1"/>
    <property type="match status" value="1"/>
</dbReference>
<evidence type="ECO:0000313" key="2">
    <source>
        <dbReference type="EMBL" id="AZQ61749.1"/>
    </source>
</evidence>
<dbReference type="AlphaFoldDB" id="A0A3Q9FMP5"/>
<dbReference type="InterPro" id="IPR036866">
    <property type="entry name" value="RibonucZ/Hydroxyglut_hydro"/>
</dbReference>
<evidence type="ECO:0000313" key="3">
    <source>
        <dbReference type="Proteomes" id="UP000267268"/>
    </source>
</evidence>
<dbReference type="SMART" id="SM00849">
    <property type="entry name" value="Lactamase_B"/>
    <property type="match status" value="1"/>
</dbReference>
<dbReference type="RefSeq" id="WP_126612560.1">
    <property type="nucleotide sequence ID" value="NZ_CP034562.1"/>
</dbReference>
<reference evidence="2 3" key="1">
    <citation type="submission" date="2018-12" db="EMBL/GenBank/DDBJ databases">
        <title>Flammeovirga pectinis sp. nov., isolated from the gut of the Korean scallop, Patinopecten yessoensis.</title>
        <authorList>
            <person name="Bae J.-W."/>
            <person name="Jeong Y.-S."/>
            <person name="Kang W."/>
        </authorList>
    </citation>
    <scope>NUCLEOTIDE SEQUENCE [LARGE SCALE GENOMIC DNA]</scope>
    <source>
        <strain evidence="2 3">L12M1</strain>
    </source>
</reference>
<evidence type="ECO:0000259" key="1">
    <source>
        <dbReference type="SMART" id="SM00849"/>
    </source>
</evidence>
<dbReference type="PANTHER" id="PTHR43546">
    <property type="entry name" value="UPF0173 METAL-DEPENDENT HYDROLASE MJ1163-RELATED"/>
    <property type="match status" value="1"/>
</dbReference>
<dbReference type="EMBL" id="CP034562">
    <property type="protein sequence ID" value="AZQ61749.1"/>
    <property type="molecule type" value="Genomic_DNA"/>
</dbReference>
<sequence length="224" mass="24610">MKIKFLGHASLLIEFGGKNLLVDPFITPNELAKDIDIDTLDVDYILVTHGHQDHVVDVEAIASRTKAPIISNFEIVSYYGEKGFEGHPMNHGGKFTFDFGTVKYVNAVHSSVLPDGTYGGNPGGFVLWNDNESIYIAGDTALTMDMKLIPKTCPKLDVAILPVGDNFTMGYEDALFAAEYIECNNIIGYHFDTFPPIKIDHEKAISLFKSSGKHLTLPSVGQTI</sequence>
<dbReference type="PANTHER" id="PTHR43546:SF3">
    <property type="entry name" value="UPF0173 METAL-DEPENDENT HYDROLASE MJ1163"/>
    <property type="match status" value="1"/>
</dbReference>
<accession>A0A3Q9FMP5</accession>
<feature type="domain" description="Metallo-beta-lactamase" evidence="1">
    <location>
        <begin position="7"/>
        <end position="190"/>
    </location>
</feature>
<protein>
    <submittedName>
        <fullName evidence="2">Metal-dependent hydrolase</fullName>
    </submittedName>
</protein>
<dbReference type="GO" id="GO:0016787">
    <property type="term" value="F:hydrolase activity"/>
    <property type="evidence" value="ECO:0007669"/>
    <property type="project" value="UniProtKB-KW"/>
</dbReference>
<keyword evidence="3" id="KW-1185">Reference proteome</keyword>
<keyword evidence="2" id="KW-0378">Hydrolase</keyword>